<evidence type="ECO:0000313" key="2">
    <source>
        <dbReference type="Proteomes" id="UP000181936"/>
    </source>
</evidence>
<gene>
    <name evidence="1" type="ORF">A9C19_00680</name>
</gene>
<reference evidence="1 2" key="1">
    <citation type="journal article" date="2016" name="Sci. Rep.">
        <title>Complete genome sequence and transcriptomic analysis of a novel marine strain Bacillus weihaiensis reveals the mechanism of brown algae degradation.</title>
        <authorList>
            <person name="Zhu Y."/>
            <person name="Chen P."/>
            <person name="Bao Y."/>
            <person name="Men Y."/>
            <person name="Zeng Y."/>
            <person name="Yang J."/>
            <person name="Sun J."/>
            <person name="Sun Y."/>
        </authorList>
    </citation>
    <scope>NUCLEOTIDE SEQUENCE [LARGE SCALE GENOMIC DNA]</scope>
    <source>
        <strain evidence="1 2">Alg07</strain>
    </source>
</reference>
<dbReference type="Proteomes" id="UP000181936">
    <property type="component" value="Chromosome"/>
</dbReference>
<dbReference type="AlphaFoldDB" id="A0A1L3MM30"/>
<organism evidence="1 2">
    <name type="scientific">Bacillus weihaiensis</name>
    <dbReference type="NCBI Taxonomy" id="1547283"/>
    <lineage>
        <taxon>Bacteria</taxon>
        <taxon>Bacillati</taxon>
        <taxon>Bacillota</taxon>
        <taxon>Bacilli</taxon>
        <taxon>Bacillales</taxon>
        <taxon>Bacillaceae</taxon>
        <taxon>Bacillus</taxon>
    </lineage>
</organism>
<dbReference type="KEGG" id="bwh:A9C19_00680"/>
<keyword evidence="2" id="KW-1185">Reference proteome</keyword>
<name>A0A1L3MM30_9BACI</name>
<evidence type="ECO:0000313" key="1">
    <source>
        <dbReference type="EMBL" id="APH03386.1"/>
    </source>
</evidence>
<dbReference type="EMBL" id="CP016020">
    <property type="protein sequence ID" value="APH03386.1"/>
    <property type="molecule type" value="Genomic_DNA"/>
</dbReference>
<protein>
    <submittedName>
        <fullName evidence="1">Uncharacterized protein</fullName>
    </submittedName>
</protein>
<sequence length="67" mass="7916">MLKYLDKLPHTKKEQVYQWVKRYVEPTSSVGGRFQPQVYVSVGTFDFDSIETNTTFNRINDKIDIRS</sequence>
<proteinExistence type="predicted"/>
<dbReference type="STRING" id="1547283.A9C19_00680"/>
<accession>A0A1L3MM30</accession>